<reference evidence="2" key="1">
    <citation type="submission" date="2023-10" db="EMBL/GenBank/DDBJ databases">
        <authorList>
            <person name="Chen Y."/>
            <person name="Shah S."/>
            <person name="Dougan E. K."/>
            <person name="Thang M."/>
            <person name="Chan C."/>
        </authorList>
    </citation>
    <scope>NUCLEOTIDE SEQUENCE [LARGE SCALE GENOMIC DNA]</scope>
</reference>
<comment type="caution">
    <text evidence="2">The sequence shown here is derived from an EMBL/GenBank/DDBJ whole genome shotgun (WGS) entry which is preliminary data.</text>
</comment>
<keyword evidence="3" id="KW-1185">Reference proteome</keyword>
<protein>
    <submittedName>
        <fullName evidence="2">Uncharacterized protein</fullName>
    </submittedName>
</protein>
<dbReference type="Proteomes" id="UP001189429">
    <property type="component" value="Unassembled WGS sequence"/>
</dbReference>
<gene>
    <name evidence="2" type="ORF">PCOR1329_LOCUS74034</name>
</gene>
<proteinExistence type="predicted"/>
<feature type="non-terminal residue" evidence="2">
    <location>
        <position position="230"/>
    </location>
</feature>
<feature type="region of interest" description="Disordered" evidence="1">
    <location>
        <begin position="117"/>
        <end position="137"/>
    </location>
</feature>
<sequence>MIQAGGAHRDIGVNALRNSMAAAGGPSEFLRYCVHPANKVEHHFRVFDAASRCHFVGAQHYAQSERHSLVCHVARRVLLVDPAPAFSDALDAGLAAHGGDRPRAYKPWGRGLPAGDAAAVGQEARDTDNDADGDLDENGVDYHSRRAVVKARSLQLLETRPAARGPSAVSYTAPSLQHLAAVRAFYMAGTGCLVRGDMGAIAAFEKAAKANGTFKKQCASLNMRCTFLDM</sequence>
<name>A0ABN9X799_9DINO</name>
<evidence type="ECO:0000256" key="1">
    <source>
        <dbReference type="SAM" id="MobiDB-lite"/>
    </source>
</evidence>
<organism evidence="2 3">
    <name type="scientific">Prorocentrum cordatum</name>
    <dbReference type="NCBI Taxonomy" id="2364126"/>
    <lineage>
        <taxon>Eukaryota</taxon>
        <taxon>Sar</taxon>
        <taxon>Alveolata</taxon>
        <taxon>Dinophyceae</taxon>
        <taxon>Prorocentrales</taxon>
        <taxon>Prorocentraceae</taxon>
        <taxon>Prorocentrum</taxon>
    </lineage>
</organism>
<evidence type="ECO:0000313" key="2">
    <source>
        <dbReference type="EMBL" id="CAK0895225.1"/>
    </source>
</evidence>
<accession>A0ABN9X799</accession>
<dbReference type="EMBL" id="CAUYUJ010020007">
    <property type="protein sequence ID" value="CAK0895225.1"/>
    <property type="molecule type" value="Genomic_DNA"/>
</dbReference>
<evidence type="ECO:0000313" key="3">
    <source>
        <dbReference type="Proteomes" id="UP001189429"/>
    </source>
</evidence>